<keyword evidence="5" id="KW-1185">Reference proteome</keyword>
<feature type="repeat" description="WD" evidence="3">
    <location>
        <begin position="74"/>
        <end position="110"/>
    </location>
</feature>
<feature type="repeat" description="WD" evidence="3">
    <location>
        <begin position="251"/>
        <end position="292"/>
    </location>
</feature>
<evidence type="ECO:0000256" key="1">
    <source>
        <dbReference type="ARBA" id="ARBA00022574"/>
    </source>
</evidence>
<name>A0A4P9ZHI1_9ASCO</name>
<sequence length="394" mass="43047">SDPESSEDEFFTPGSDELFAARKKILAYSVPRAAERIERQIKATNAANAAQTLRHRHNIAEYVVRLELEASYTMRGNTRALGQALFNNDSSRVACASWDGSVHVWGVQDGFLSPGPVVSPGFHSEKTVVGWSPADSSVLVSGGSEGSVHVWRVGDGASLTPVESVKDAHVARITHVAVHPSGDYFATASFDRTWKLWDMQRPDTELMEQEGHNKEVFSASFHSDGSLLATGGLDTHGRIWDLRSGRSIAVLRKHARGIYSLGWAPNGHHLASASGDNSVQIWDLRQTQRTALFSIPAHTKLVSGVKFLQNTASRALTRPVLDENDENERLLDVSGTLVVTSSFDGTVKVWSADNWVCLKTLRGHGDKVMSCDISADGTTVISTGWDRSLKTWRA</sequence>
<accession>A0A4P9ZHI1</accession>
<dbReference type="InterPro" id="IPR015943">
    <property type="entry name" value="WD40/YVTN_repeat-like_dom_sf"/>
</dbReference>
<dbReference type="GO" id="GO:0017070">
    <property type="term" value="F:U6 snRNA binding"/>
    <property type="evidence" value="ECO:0007669"/>
    <property type="project" value="TreeGrafter"/>
</dbReference>
<dbReference type="PRINTS" id="PR00320">
    <property type="entry name" value="GPROTEINBRPT"/>
</dbReference>
<dbReference type="PROSITE" id="PS50294">
    <property type="entry name" value="WD_REPEATS_REGION"/>
    <property type="match status" value="4"/>
</dbReference>
<dbReference type="InterPro" id="IPR001680">
    <property type="entry name" value="WD40_rpt"/>
</dbReference>
<dbReference type="InterPro" id="IPR036322">
    <property type="entry name" value="WD40_repeat_dom_sf"/>
</dbReference>
<dbReference type="AlphaFoldDB" id="A0A4P9ZHI1"/>
<evidence type="ECO:0000256" key="3">
    <source>
        <dbReference type="PROSITE-ProRule" id="PRU00221"/>
    </source>
</evidence>
<feature type="repeat" description="WD" evidence="3">
    <location>
        <begin position="334"/>
        <end position="360"/>
    </location>
</feature>
<dbReference type="Pfam" id="PF00400">
    <property type="entry name" value="WD40"/>
    <property type="match status" value="6"/>
</dbReference>
<dbReference type="SMART" id="SM00320">
    <property type="entry name" value="WD40"/>
    <property type="match status" value="7"/>
</dbReference>
<reference evidence="5" key="1">
    <citation type="journal article" date="2018" name="Nat. Microbiol.">
        <title>Leveraging single-cell genomics to expand the fungal tree of life.</title>
        <authorList>
            <person name="Ahrendt S.R."/>
            <person name="Quandt C.A."/>
            <person name="Ciobanu D."/>
            <person name="Clum A."/>
            <person name="Salamov A."/>
            <person name="Andreopoulos B."/>
            <person name="Cheng J.F."/>
            <person name="Woyke T."/>
            <person name="Pelin A."/>
            <person name="Henrissat B."/>
            <person name="Reynolds N.K."/>
            <person name="Benny G.L."/>
            <person name="Smith M.E."/>
            <person name="James T.Y."/>
            <person name="Grigoriev I.V."/>
        </authorList>
    </citation>
    <scope>NUCLEOTIDE SEQUENCE [LARGE SCALE GENOMIC DNA]</scope>
    <source>
        <strain evidence="5">Baker2002</strain>
    </source>
</reference>
<dbReference type="SUPFAM" id="SSF50978">
    <property type="entry name" value="WD40 repeat-like"/>
    <property type="match status" value="1"/>
</dbReference>
<protein>
    <submittedName>
        <fullName evidence="4">WD40 repeat-like protein</fullName>
    </submittedName>
</protein>
<organism evidence="4 5">
    <name type="scientific">Metschnikowia bicuspidata</name>
    <dbReference type="NCBI Taxonomy" id="27322"/>
    <lineage>
        <taxon>Eukaryota</taxon>
        <taxon>Fungi</taxon>
        <taxon>Dikarya</taxon>
        <taxon>Ascomycota</taxon>
        <taxon>Saccharomycotina</taxon>
        <taxon>Pichiomycetes</taxon>
        <taxon>Metschnikowiaceae</taxon>
        <taxon>Metschnikowia</taxon>
    </lineage>
</organism>
<dbReference type="OrthoDB" id="540662at2759"/>
<dbReference type="EMBL" id="ML004430">
    <property type="protein sequence ID" value="RKP32617.1"/>
    <property type="molecule type" value="Genomic_DNA"/>
</dbReference>
<feature type="repeat" description="WD" evidence="3">
    <location>
        <begin position="361"/>
        <end position="394"/>
    </location>
</feature>
<keyword evidence="2" id="KW-0677">Repeat</keyword>
<gene>
    <name evidence="4" type="ORF">METBISCDRAFT_1038</name>
</gene>
<dbReference type="PROSITE" id="PS50082">
    <property type="entry name" value="WD_REPEATS_2"/>
    <property type="match status" value="6"/>
</dbReference>
<dbReference type="PANTHER" id="PTHR19846:SF0">
    <property type="entry name" value="PRE-MRNA PROCESSING FACTOR 4"/>
    <property type="match status" value="1"/>
</dbReference>
<dbReference type="CDD" id="cd00200">
    <property type="entry name" value="WD40"/>
    <property type="match status" value="1"/>
</dbReference>
<dbReference type="GO" id="GO:0000398">
    <property type="term" value="P:mRNA splicing, via spliceosome"/>
    <property type="evidence" value="ECO:0007669"/>
    <property type="project" value="TreeGrafter"/>
</dbReference>
<dbReference type="PANTHER" id="PTHR19846">
    <property type="entry name" value="WD40 REPEAT PROTEIN"/>
    <property type="match status" value="1"/>
</dbReference>
<dbReference type="InterPro" id="IPR019775">
    <property type="entry name" value="WD40_repeat_CS"/>
</dbReference>
<dbReference type="Gene3D" id="2.130.10.10">
    <property type="entry name" value="YVTN repeat-like/Quinoprotein amine dehydrogenase"/>
    <property type="match status" value="3"/>
</dbReference>
<dbReference type="Proteomes" id="UP000268321">
    <property type="component" value="Unassembled WGS sequence"/>
</dbReference>
<evidence type="ECO:0000256" key="2">
    <source>
        <dbReference type="ARBA" id="ARBA00022737"/>
    </source>
</evidence>
<dbReference type="PROSITE" id="PS00678">
    <property type="entry name" value="WD_REPEATS_1"/>
    <property type="match status" value="1"/>
</dbReference>
<keyword evidence="1 3" id="KW-0853">WD repeat</keyword>
<feature type="repeat" description="WD" evidence="3">
    <location>
        <begin position="166"/>
        <end position="207"/>
    </location>
</feature>
<dbReference type="InterPro" id="IPR020472">
    <property type="entry name" value="WD40_PAC1"/>
</dbReference>
<dbReference type="GO" id="GO:0030621">
    <property type="term" value="F:U4 snRNA binding"/>
    <property type="evidence" value="ECO:0007669"/>
    <property type="project" value="TreeGrafter"/>
</dbReference>
<feature type="non-terminal residue" evidence="4">
    <location>
        <position position="394"/>
    </location>
</feature>
<evidence type="ECO:0000313" key="5">
    <source>
        <dbReference type="Proteomes" id="UP000268321"/>
    </source>
</evidence>
<feature type="repeat" description="WD" evidence="3">
    <location>
        <begin position="209"/>
        <end position="250"/>
    </location>
</feature>
<dbReference type="GO" id="GO:0046540">
    <property type="term" value="C:U4/U6 x U5 tri-snRNP complex"/>
    <property type="evidence" value="ECO:0007669"/>
    <property type="project" value="TreeGrafter"/>
</dbReference>
<evidence type="ECO:0000313" key="4">
    <source>
        <dbReference type="EMBL" id="RKP32617.1"/>
    </source>
</evidence>
<feature type="non-terminal residue" evidence="4">
    <location>
        <position position="1"/>
    </location>
</feature>
<proteinExistence type="predicted"/>